<dbReference type="GO" id="GO:0008422">
    <property type="term" value="F:beta-glucosidase activity"/>
    <property type="evidence" value="ECO:0007669"/>
    <property type="project" value="UniProtKB-EC"/>
</dbReference>
<evidence type="ECO:0000256" key="6">
    <source>
        <dbReference type="ARBA" id="ARBA00023326"/>
    </source>
</evidence>
<keyword evidence="3" id="KW-0136">Cellulose degradation</keyword>
<keyword evidence="6" id="KW-0624">Polysaccharide degradation</keyword>
<dbReference type="RefSeq" id="WP_394511793.1">
    <property type="nucleotide sequence ID" value="NZ_JBIGHX010000005.1"/>
</dbReference>
<dbReference type="PANTHER" id="PTHR10353">
    <property type="entry name" value="GLYCOSYL HYDROLASE"/>
    <property type="match status" value="1"/>
</dbReference>
<keyword evidence="2 7" id="KW-0378">Hydrolase</keyword>
<proteinExistence type="inferred from homology"/>
<dbReference type="NCBIfam" id="TIGR03356">
    <property type="entry name" value="BGL"/>
    <property type="match status" value="1"/>
</dbReference>
<dbReference type="Pfam" id="PF00232">
    <property type="entry name" value="Glyco_hydro_1"/>
    <property type="match status" value="1"/>
</dbReference>
<dbReference type="InterPro" id="IPR001360">
    <property type="entry name" value="Glyco_hydro_1"/>
</dbReference>
<evidence type="ECO:0000256" key="4">
    <source>
        <dbReference type="ARBA" id="ARBA00023277"/>
    </source>
</evidence>
<keyword evidence="10" id="KW-1185">Reference proteome</keyword>
<dbReference type="PRINTS" id="PR00131">
    <property type="entry name" value="GLHYDRLASE1"/>
</dbReference>
<sequence>MTSPRSPRRRQLFAAAALAPTAALAASPQRPAAPAMTALTSASAFPADFVFGVAAASAQIEGAAFEDGKGESVWDRFARIPGKVHNGDTLDVACDHYHRFDEDFALMASLGIKTYRLSIAWPRIYPNGDGELNPKGLDFYRRVFASMKKHGITPWVTLFHWDLPQALEDRGGWTSRVTVDAFARYADTVVKAFAGDVKHWITLNEIVCFTLLGYGTGTKAPGRKENARTVNQTYHHALLCHGHGVRAVRAFGGKGAQVGLTDNCSVAVPVTEKPADIAAAKTWFIDRNAQVLGAIHAGRYTDNFLKRVGADAPDVKPGDFDLISLPTDFLGLNIYSGTFVRAGKNGATYEALPHPAAYPRADSHWLRLVPQSLYWGPRFCHEVYGHKAIHITENGCGYDDEPVVNGEVLDLHRRDYVRSYLREAQRAIADGVPVKSYFLWSFIDNYEWEDGYQRRFGIVHCDFKTQVRTPKLSARYYSDVIKERRIL</sequence>
<feature type="signal peptide" evidence="8">
    <location>
        <begin position="1"/>
        <end position="25"/>
    </location>
</feature>
<organism evidence="9 10">
    <name type="scientific">Pelomonas lactea</name>
    <dbReference type="NCBI Taxonomy" id="3299030"/>
    <lineage>
        <taxon>Bacteria</taxon>
        <taxon>Pseudomonadati</taxon>
        <taxon>Pseudomonadota</taxon>
        <taxon>Betaproteobacteria</taxon>
        <taxon>Burkholderiales</taxon>
        <taxon>Sphaerotilaceae</taxon>
        <taxon>Roseateles</taxon>
    </lineage>
</organism>
<evidence type="ECO:0000256" key="2">
    <source>
        <dbReference type="ARBA" id="ARBA00022801"/>
    </source>
</evidence>
<evidence type="ECO:0000256" key="8">
    <source>
        <dbReference type="SAM" id="SignalP"/>
    </source>
</evidence>
<evidence type="ECO:0000256" key="1">
    <source>
        <dbReference type="ARBA" id="ARBA00010838"/>
    </source>
</evidence>
<accession>A0ABW7GLZ2</accession>
<keyword evidence="5 7" id="KW-0326">Glycosidase</keyword>
<gene>
    <name evidence="9" type="ORF">ACG04Q_15375</name>
</gene>
<dbReference type="PROSITE" id="PS51318">
    <property type="entry name" value="TAT"/>
    <property type="match status" value="1"/>
</dbReference>
<evidence type="ECO:0000256" key="5">
    <source>
        <dbReference type="ARBA" id="ARBA00023295"/>
    </source>
</evidence>
<keyword evidence="8" id="KW-0732">Signal</keyword>
<keyword evidence="4" id="KW-0119">Carbohydrate metabolism</keyword>
<reference evidence="9 10" key="1">
    <citation type="submission" date="2024-08" db="EMBL/GenBank/DDBJ databases">
        <authorList>
            <person name="Lu H."/>
        </authorList>
    </citation>
    <scope>NUCLEOTIDE SEQUENCE [LARGE SCALE GENOMIC DNA]</scope>
    <source>
        <strain evidence="9 10">DXS20W</strain>
    </source>
</reference>
<evidence type="ECO:0000256" key="3">
    <source>
        <dbReference type="ARBA" id="ARBA00023001"/>
    </source>
</evidence>
<comment type="caution">
    <text evidence="9">The sequence shown here is derived from an EMBL/GenBank/DDBJ whole genome shotgun (WGS) entry which is preliminary data.</text>
</comment>
<evidence type="ECO:0000313" key="9">
    <source>
        <dbReference type="EMBL" id="MFG6462953.1"/>
    </source>
</evidence>
<dbReference type="EMBL" id="JBIGHX010000005">
    <property type="protein sequence ID" value="MFG6462953.1"/>
    <property type="molecule type" value="Genomic_DNA"/>
</dbReference>
<comment type="similarity">
    <text evidence="1 7">Belongs to the glycosyl hydrolase 1 family.</text>
</comment>
<evidence type="ECO:0000313" key="10">
    <source>
        <dbReference type="Proteomes" id="UP001606302"/>
    </source>
</evidence>
<feature type="chain" id="PRO_5045065756" description="Beta-glucosidase" evidence="8">
    <location>
        <begin position="26"/>
        <end position="487"/>
    </location>
</feature>
<dbReference type="InterPro" id="IPR006311">
    <property type="entry name" value="TAT_signal"/>
</dbReference>
<evidence type="ECO:0000256" key="7">
    <source>
        <dbReference type="RuleBase" id="RU361175"/>
    </source>
</evidence>
<dbReference type="EC" id="3.2.1.21" evidence="7"/>
<dbReference type="Gene3D" id="3.20.20.80">
    <property type="entry name" value="Glycosidases"/>
    <property type="match status" value="1"/>
</dbReference>
<dbReference type="SUPFAM" id="SSF51445">
    <property type="entry name" value="(Trans)glycosidases"/>
    <property type="match status" value="1"/>
</dbReference>
<dbReference type="InterPro" id="IPR017736">
    <property type="entry name" value="Glyco_hydro_1_beta-glucosidase"/>
</dbReference>
<comment type="catalytic activity">
    <reaction evidence="7">
        <text>Hydrolysis of terminal, non-reducing beta-D-glucosyl residues with release of beta-D-glucose.</text>
        <dbReference type="EC" id="3.2.1.21"/>
    </reaction>
</comment>
<protein>
    <recommendedName>
        <fullName evidence="7">Beta-glucosidase</fullName>
        <ecNumber evidence="7">3.2.1.21</ecNumber>
    </recommendedName>
</protein>
<dbReference type="InterPro" id="IPR017853">
    <property type="entry name" value="GH"/>
</dbReference>
<name>A0ABW7GLZ2_9BURK</name>
<dbReference type="Proteomes" id="UP001606302">
    <property type="component" value="Unassembled WGS sequence"/>
</dbReference>
<dbReference type="PANTHER" id="PTHR10353:SF36">
    <property type="entry name" value="LP05116P"/>
    <property type="match status" value="1"/>
</dbReference>